<evidence type="ECO:0000256" key="6">
    <source>
        <dbReference type="ARBA" id="ARBA00023136"/>
    </source>
</evidence>
<name>A0A2M8PDD6_9CHLR</name>
<sequence>MTTTVQPTAVAVPKPRGIAKYLAWSIDHKVIGIQYIATSFFFFLVGGFLAELIRIELLTPAASLMVDGGAYNTLFTMHGTIMIFLFVIPMLAGFGNYLVPLMLGQKDMAFPWLNAFAFWMLPPAGVIMLAGWLVGPAQAGWTSYFPLSGPQFSPLDGQTLWAISLHLTGASSILGAVNFIVTILNMRPPGMSIWQMPLFVWATLATSIIILVATPFLAGGLTLMLLDRLAGTSFFSPATGGDPLLWQNVFWFYSHPAVYIMVLPAMGILSEVLSVHARKPVFGYRFIALSSLAIGFLGCIVWGHHMFTSLASWARIPFMLTTMLIAVPTGVKMFSWLGTLWGGKIRFTSAMLFALGFLSMFVLGGITGVFLGSVPVDIHLHDTYFVVAHFHFTLFGGSVFAIFAGLYHWFPKMSGRMLNERLGKIHFALTYVGFFLTFFPMHFLGLE</sequence>
<feature type="transmembrane region" description="Helical" evidence="9">
    <location>
        <begin position="384"/>
        <end position="410"/>
    </location>
</feature>
<dbReference type="InterPro" id="IPR023616">
    <property type="entry name" value="Cyt_c_oxase-like_su1_dom"/>
</dbReference>
<dbReference type="InterPro" id="IPR000883">
    <property type="entry name" value="Cyt_C_Oxase_1"/>
</dbReference>
<feature type="transmembrane region" description="Helical" evidence="9">
    <location>
        <begin position="350"/>
        <end position="372"/>
    </location>
</feature>
<organism evidence="11 12">
    <name type="scientific">Candidatus Thermofonsia Clade 1 bacterium</name>
    <dbReference type="NCBI Taxonomy" id="2364210"/>
    <lineage>
        <taxon>Bacteria</taxon>
        <taxon>Bacillati</taxon>
        <taxon>Chloroflexota</taxon>
        <taxon>Candidatus Thermofontia</taxon>
        <taxon>Candidatus Thermofonsia Clade 1</taxon>
    </lineage>
</organism>
<dbReference type="GO" id="GO:0020037">
    <property type="term" value="F:heme binding"/>
    <property type="evidence" value="ECO:0007669"/>
    <property type="project" value="InterPro"/>
</dbReference>
<comment type="subcellular location">
    <subcellularLocation>
        <location evidence="1">Membrane</location>
        <topology evidence="1">Multi-pass membrane protein</topology>
    </subcellularLocation>
</comment>
<dbReference type="InterPro" id="IPR036927">
    <property type="entry name" value="Cyt_c_oxase-like_su1_sf"/>
</dbReference>
<keyword evidence="8" id="KW-0349">Heme</keyword>
<dbReference type="AlphaFoldDB" id="A0A2M8PDD6"/>
<dbReference type="Pfam" id="PF00115">
    <property type="entry name" value="COX1"/>
    <property type="match status" value="1"/>
</dbReference>
<feature type="transmembrane region" description="Helical" evidence="9">
    <location>
        <begin position="111"/>
        <end position="134"/>
    </location>
</feature>
<comment type="function">
    <text evidence="7">Cytochrome c oxidase is the component of the respiratory chain that catalyzes the reduction of oxygen to water. Subunits 1-3 form the functional core of the enzyme complex. CO I is the catalytic subunit of the enzyme. Electrons originating in cytochrome c are transferred via the copper A center of subunit 2 and heme A of subunit 1 to the bimetallic center formed by heme A3 and copper B.</text>
</comment>
<dbReference type="PROSITE" id="PS00077">
    <property type="entry name" value="COX1_CUB"/>
    <property type="match status" value="1"/>
</dbReference>
<dbReference type="GO" id="GO:0004129">
    <property type="term" value="F:cytochrome-c oxidase activity"/>
    <property type="evidence" value="ECO:0007669"/>
    <property type="project" value="InterPro"/>
</dbReference>
<dbReference type="PANTHER" id="PTHR10422:SF18">
    <property type="entry name" value="CYTOCHROME C OXIDASE SUBUNIT 1"/>
    <property type="match status" value="1"/>
</dbReference>
<keyword evidence="4 8" id="KW-0249">Electron transport</keyword>
<dbReference type="PRINTS" id="PR01165">
    <property type="entry name" value="CYCOXIDASEI"/>
</dbReference>
<evidence type="ECO:0000256" key="5">
    <source>
        <dbReference type="ARBA" id="ARBA00022989"/>
    </source>
</evidence>
<keyword evidence="8" id="KW-0408">Iron</keyword>
<evidence type="ECO:0000256" key="8">
    <source>
        <dbReference type="RuleBase" id="RU000370"/>
    </source>
</evidence>
<dbReference type="PROSITE" id="PS50855">
    <property type="entry name" value="COX1"/>
    <property type="match status" value="1"/>
</dbReference>
<feature type="transmembrane region" description="Helical" evidence="9">
    <location>
        <begin position="75"/>
        <end position="99"/>
    </location>
</feature>
<dbReference type="PANTHER" id="PTHR10422">
    <property type="entry name" value="CYTOCHROME C OXIDASE SUBUNIT 1"/>
    <property type="match status" value="1"/>
</dbReference>
<keyword evidence="5 9" id="KW-1133">Transmembrane helix</keyword>
<dbReference type="Gene3D" id="1.20.210.10">
    <property type="entry name" value="Cytochrome c oxidase-like, subunit I domain"/>
    <property type="match status" value="1"/>
</dbReference>
<reference evidence="11 12" key="1">
    <citation type="submission" date="2017-11" db="EMBL/GenBank/DDBJ databases">
        <title>Evolution of Phototrophy in the Chloroflexi Phylum Driven by Horizontal Gene Transfer.</title>
        <authorList>
            <person name="Ward L.M."/>
            <person name="Hemp J."/>
            <person name="Shih P.M."/>
            <person name="Mcglynn S.E."/>
            <person name="Fischer W."/>
        </authorList>
    </citation>
    <scope>NUCLEOTIDE SEQUENCE [LARGE SCALE GENOMIC DNA]</scope>
    <source>
        <strain evidence="11">JP3_13</strain>
    </source>
</reference>
<dbReference type="GO" id="GO:0015990">
    <property type="term" value="P:electron transport coupled proton transport"/>
    <property type="evidence" value="ECO:0007669"/>
    <property type="project" value="TreeGrafter"/>
</dbReference>
<accession>A0A2M8PDD6</accession>
<protein>
    <submittedName>
        <fullName evidence="11">Cytochrome c oxidase subunit I</fullName>
    </submittedName>
</protein>
<gene>
    <name evidence="11" type="ORF">CUN49_09960</name>
</gene>
<evidence type="ECO:0000256" key="3">
    <source>
        <dbReference type="ARBA" id="ARBA00022692"/>
    </source>
</evidence>
<dbReference type="Proteomes" id="UP000229681">
    <property type="component" value="Unassembled WGS sequence"/>
</dbReference>
<feature type="domain" description="Cytochrome oxidase subunit I profile" evidence="10">
    <location>
        <begin position="18"/>
        <end position="447"/>
    </location>
</feature>
<dbReference type="GO" id="GO:0009060">
    <property type="term" value="P:aerobic respiration"/>
    <property type="evidence" value="ECO:0007669"/>
    <property type="project" value="InterPro"/>
</dbReference>
<dbReference type="GO" id="GO:0016020">
    <property type="term" value="C:membrane"/>
    <property type="evidence" value="ECO:0007669"/>
    <property type="project" value="UniProtKB-SubCell"/>
</dbReference>
<evidence type="ECO:0000313" key="11">
    <source>
        <dbReference type="EMBL" id="PJF35564.1"/>
    </source>
</evidence>
<dbReference type="GO" id="GO:0022904">
    <property type="term" value="P:respiratory electron transport chain"/>
    <property type="evidence" value="ECO:0007669"/>
    <property type="project" value="TreeGrafter"/>
</dbReference>
<keyword evidence="8" id="KW-0479">Metal-binding</keyword>
<keyword evidence="3 8" id="KW-0812">Transmembrane</keyword>
<comment type="caution">
    <text evidence="11">The sequence shown here is derived from an EMBL/GenBank/DDBJ whole genome shotgun (WGS) entry which is preliminary data.</text>
</comment>
<evidence type="ECO:0000259" key="10">
    <source>
        <dbReference type="PROSITE" id="PS50855"/>
    </source>
</evidence>
<proteinExistence type="inferred from homology"/>
<dbReference type="SUPFAM" id="SSF81442">
    <property type="entry name" value="Cytochrome c oxidase subunit I-like"/>
    <property type="match status" value="1"/>
</dbReference>
<feature type="transmembrane region" description="Helical" evidence="9">
    <location>
        <begin position="422"/>
        <end position="444"/>
    </location>
</feature>
<dbReference type="InterPro" id="IPR023615">
    <property type="entry name" value="Cyt_c_Oxase_su1_BS"/>
</dbReference>
<dbReference type="EMBL" id="PGTM01000138">
    <property type="protein sequence ID" value="PJF35564.1"/>
    <property type="molecule type" value="Genomic_DNA"/>
</dbReference>
<keyword evidence="6 9" id="KW-0472">Membrane</keyword>
<evidence type="ECO:0000256" key="9">
    <source>
        <dbReference type="SAM" id="Phobius"/>
    </source>
</evidence>
<keyword evidence="2 8" id="KW-0679">Respiratory chain</keyword>
<evidence type="ECO:0000256" key="1">
    <source>
        <dbReference type="ARBA" id="ARBA00004141"/>
    </source>
</evidence>
<feature type="transmembrane region" description="Helical" evidence="9">
    <location>
        <begin position="160"/>
        <end position="186"/>
    </location>
</feature>
<evidence type="ECO:0000256" key="4">
    <source>
        <dbReference type="ARBA" id="ARBA00022982"/>
    </source>
</evidence>
<comment type="similarity">
    <text evidence="8">Belongs to the heme-copper respiratory oxidase family.</text>
</comment>
<keyword evidence="8" id="KW-0813">Transport</keyword>
<feature type="transmembrane region" description="Helical" evidence="9">
    <location>
        <begin position="316"/>
        <end position="338"/>
    </location>
</feature>
<feature type="transmembrane region" description="Helical" evidence="9">
    <location>
        <begin position="35"/>
        <end position="55"/>
    </location>
</feature>
<feature type="transmembrane region" description="Helical" evidence="9">
    <location>
        <begin position="198"/>
        <end position="226"/>
    </location>
</feature>
<feature type="transmembrane region" description="Helical" evidence="9">
    <location>
        <begin position="282"/>
        <end position="304"/>
    </location>
</feature>
<evidence type="ECO:0000256" key="7">
    <source>
        <dbReference type="ARBA" id="ARBA00025218"/>
    </source>
</evidence>
<evidence type="ECO:0000256" key="2">
    <source>
        <dbReference type="ARBA" id="ARBA00022660"/>
    </source>
</evidence>
<feature type="transmembrane region" description="Helical" evidence="9">
    <location>
        <begin position="250"/>
        <end position="270"/>
    </location>
</feature>
<feature type="non-terminal residue" evidence="11">
    <location>
        <position position="447"/>
    </location>
</feature>
<evidence type="ECO:0000313" key="12">
    <source>
        <dbReference type="Proteomes" id="UP000229681"/>
    </source>
</evidence>